<evidence type="ECO:0000256" key="5">
    <source>
        <dbReference type="ARBA" id="ARBA00023136"/>
    </source>
</evidence>
<comment type="subcellular location">
    <subcellularLocation>
        <location evidence="1">Membrane</location>
        <topology evidence="1">Multi-pass membrane protein</topology>
    </subcellularLocation>
</comment>
<proteinExistence type="predicted"/>
<feature type="transmembrane region" description="Helical" evidence="8">
    <location>
        <begin position="391"/>
        <end position="415"/>
    </location>
</feature>
<dbReference type="Proteomes" id="UP000663860">
    <property type="component" value="Unassembled WGS sequence"/>
</dbReference>
<dbReference type="CDD" id="cd00637">
    <property type="entry name" value="7tm_classA_rhodopsin-like"/>
    <property type="match status" value="1"/>
</dbReference>
<feature type="transmembrane region" description="Helical" evidence="8">
    <location>
        <begin position="24"/>
        <end position="45"/>
    </location>
</feature>
<feature type="transmembrane region" description="Helical" evidence="8">
    <location>
        <begin position="257"/>
        <end position="282"/>
    </location>
</feature>
<dbReference type="Pfam" id="PF00001">
    <property type="entry name" value="7tm_1"/>
    <property type="match status" value="2"/>
</dbReference>
<evidence type="ECO:0000256" key="6">
    <source>
        <dbReference type="ARBA" id="ARBA00023170"/>
    </source>
</evidence>
<accession>A0A814F2C8</accession>
<sequence>MLLNVVDSFNGKNGTETYVWWCRLVHYFGNAGYTLLVVALCLASIDRYHATSRNARLRQRSSMKVATFSVSIVTLISLLLSIPDLLYWYIDNSFGEPKCVNVSTIYSTYNMYFLGLVVYSFGTLILLIIVGVLTYYNLKNVQHASHPNRTAVISVGATAHTASMITSIPNNNHSIIQQNDTQQAMNISKQRIDTQFSVMLILEINGTETYLWWCKLVNYSGDAGYTLLLLALCLGSIDRYHATSRNARLRQRSSMKVATISVTIITLISLLLAIPDLLYWYIDNSFGYPICIYDSTFYLIYSSYFLGVFLNMFASLSLLLIFGVLTYYNLKSVQHASVRDRTAVINVGTTAHTASMNTGIPNNNNGNHTIIQQNDTQQSMKISKQRIDTQFSVMLILEILCYAFATVPQCIQFIYAQATVNYIRSDMSQAIKGFFVNLIYVIGCTPLCTSFYIYYFSSSTYRQNIKKILCKKRQIWPRHN</sequence>
<keyword evidence="4" id="KW-0297">G-protein coupled receptor</keyword>
<dbReference type="EMBL" id="CAJNOE010000148">
    <property type="protein sequence ID" value="CAF0980078.1"/>
    <property type="molecule type" value="Genomic_DNA"/>
</dbReference>
<evidence type="ECO:0000256" key="3">
    <source>
        <dbReference type="ARBA" id="ARBA00022989"/>
    </source>
</evidence>
<keyword evidence="5 8" id="KW-0472">Membrane</keyword>
<dbReference type="InterPro" id="IPR017452">
    <property type="entry name" value="GPCR_Rhodpsn_7TM"/>
</dbReference>
<protein>
    <recommendedName>
        <fullName evidence="9">G-protein coupled receptors family 1 profile domain-containing protein</fullName>
    </recommendedName>
</protein>
<evidence type="ECO:0000313" key="10">
    <source>
        <dbReference type="EMBL" id="CAF0980078.1"/>
    </source>
</evidence>
<dbReference type="AlphaFoldDB" id="A0A814F2C8"/>
<keyword evidence="3 8" id="KW-1133">Transmembrane helix</keyword>
<keyword evidence="2 8" id="KW-0812">Transmembrane</keyword>
<feature type="domain" description="G-protein coupled receptors family 1 profile" evidence="9">
    <location>
        <begin position="214"/>
        <end position="454"/>
    </location>
</feature>
<feature type="domain" description="G-protein coupled receptors family 1 profile" evidence="9">
    <location>
        <begin position="1"/>
        <end position="138"/>
    </location>
</feature>
<feature type="transmembrane region" description="Helical" evidence="8">
    <location>
        <begin position="65"/>
        <end position="90"/>
    </location>
</feature>
<dbReference type="InterPro" id="IPR000276">
    <property type="entry name" value="GPCR_Rhodpsn"/>
</dbReference>
<dbReference type="GO" id="GO:0016020">
    <property type="term" value="C:membrane"/>
    <property type="evidence" value="ECO:0007669"/>
    <property type="project" value="UniProtKB-SubCell"/>
</dbReference>
<feature type="transmembrane region" description="Helical" evidence="8">
    <location>
        <begin position="302"/>
        <end position="330"/>
    </location>
</feature>
<keyword evidence="6" id="KW-0675">Receptor</keyword>
<gene>
    <name evidence="10" type="ORF">IZO911_LOCUS16524</name>
</gene>
<reference evidence="10" key="1">
    <citation type="submission" date="2021-02" db="EMBL/GenBank/DDBJ databases">
        <authorList>
            <person name="Nowell W R."/>
        </authorList>
    </citation>
    <scope>NUCLEOTIDE SEQUENCE</scope>
</reference>
<evidence type="ECO:0000259" key="9">
    <source>
        <dbReference type="PROSITE" id="PS50262"/>
    </source>
</evidence>
<evidence type="ECO:0000256" key="1">
    <source>
        <dbReference type="ARBA" id="ARBA00004141"/>
    </source>
</evidence>
<evidence type="ECO:0000256" key="7">
    <source>
        <dbReference type="ARBA" id="ARBA00023224"/>
    </source>
</evidence>
<evidence type="ECO:0000256" key="4">
    <source>
        <dbReference type="ARBA" id="ARBA00023040"/>
    </source>
</evidence>
<evidence type="ECO:0000256" key="2">
    <source>
        <dbReference type="ARBA" id="ARBA00022692"/>
    </source>
</evidence>
<name>A0A814F2C8_9BILA</name>
<evidence type="ECO:0000256" key="8">
    <source>
        <dbReference type="SAM" id="Phobius"/>
    </source>
</evidence>
<dbReference type="Gene3D" id="1.20.1070.10">
    <property type="entry name" value="Rhodopsin 7-helix transmembrane proteins"/>
    <property type="match status" value="2"/>
</dbReference>
<dbReference type="SUPFAM" id="SSF81321">
    <property type="entry name" value="Family A G protein-coupled receptor-like"/>
    <property type="match status" value="2"/>
</dbReference>
<organism evidence="10">
    <name type="scientific">Adineta steineri</name>
    <dbReference type="NCBI Taxonomy" id="433720"/>
    <lineage>
        <taxon>Eukaryota</taxon>
        <taxon>Metazoa</taxon>
        <taxon>Spiralia</taxon>
        <taxon>Gnathifera</taxon>
        <taxon>Rotifera</taxon>
        <taxon>Eurotatoria</taxon>
        <taxon>Bdelloidea</taxon>
        <taxon>Adinetida</taxon>
        <taxon>Adinetidae</taxon>
        <taxon>Adineta</taxon>
    </lineage>
</organism>
<dbReference type="PANTHER" id="PTHR24238">
    <property type="entry name" value="G-PROTEIN COUPLED RECEPTOR"/>
    <property type="match status" value="1"/>
</dbReference>
<dbReference type="PROSITE" id="PS50262">
    <property type="entry name" value="G_PROTEIN_RECEP_F1_2"/>
    <property type="match status" value="2"/>
</dbReference>
<comment type="caution">
    <text evidence="10">The sequence shown here is derived from an EMBL/GenBank/DDBJ whole genome shotgun (WGS) entry which is preliminary data.</text>
</comment>
<dbReference type="GO" id="GO:0004930">
    <property type="term" value="F:G protein-coupled receptor activity"/>
    <property type="evidence" value="ECO:0007669"/>
    <property type="project" value="UniProtKB-KW"/>
</dbReference>
<feature type="transmembrane region" description="Helical" evidence="8">
    <location>
        <begin position="110"/>
        <end position="136"/>
    </location>
</feature>
<keyword evidence="7" id="KW-0807">Transducer</keyword>
<feature type="transmembrane region" description="Helical" evidence="8">
    <location>
        <begin position="435"/>
        <end position="457"/>
    </location>
</feature>